<sequence>MTSSEAIACSLTPTLIMGRVALRPSWAMRMAFSIFSISTSSLHSRNSLKSPSAPMNLALGAACCRKLISRKRRRMGSTPIRPDSRLSFLTASLITSGQSAGLSPKVKEVSGMRDSEILPASNSGRISPIWPFLLINNMVGRSIK</sequence>
<organism evidence="1">
    <name type="scientific">bioreactor metagenome</name>
    <dbReference type="NCBI Taxonomy" id="1076179"/>
    <lineage>
        <taxon>unclassified sequences</taxon>
        <taxon>metagenomes</taxon>
        <taxon>ecological metagenomes</taxon>
    </lineage>
</organism>
<gene>
    <name evidence="1" type="ORF">SDC9_141482</name>
</gene>
<evidence type="ECO:0000313" key="1">
    <source>
        <dbReference type="EMBL" id="MPM94336.1"/>
    </source>
</evidence>
<reference evidence="1" key="1">
    <citation type="submission" date="2019-08" db="EMBL/GenBank/DDBJ databases">
        <authorList>
            <person name="Kucharzyk K."/>
            <person name="Murdoch R.W."/>
            <person name="Higgins S."/>
            <person name="Loffler F."/>
        </authorList>
    </citation>
    <scope>NUCLEOTIDE SEQUENCE</scope>
</reference>
<dbReference type="EMBL" id="VSSQ01040990">
    <property type="protein sequence ID" value="MPM94336.1"/>
    <property type="molecule type" value="Genomic_DNA"/>
</dbReference>
<name>A0A645DYB5_9ZZZZ</name>
<dbReference type="AlphaFoldDB" id="A0A645DYB5"/>
<proteinExistence type="predicted"/>
<protein>
    <submittedName>
        <fullName evidence="1">Uncharacterized protein</fullName>
    </submittedName>
</protein>
<accession>A0A645DYB5</accession>
<comment type="caution">
    <text evidence="1">The sequence shown here is derived from an EMBL/GenBank/DDBJ whole genome shotgun (WGS) entry which is preliminary data.</text>
</comment>